<accession>A0A3D8Q9H1</accession>
<name>A0A3D8Q9H1_9HELO</name>
<dbReference type="GO" id="GO:0016787">
    <property type="term" value="F:hydrolase activity"/>
    <property type="evidence" value="ECO:0007669"/>
    <property type="project" value="UniProtKB-KW"/>
</dbReference>
<protein>
    <recommendedName>
        <fullName evidence="2">AB hydrolase-1 domain-containing protein</fullName>
    </recommendedName>
</protein>
<evidence type="ECO:0000256" key="1">
    <source>
        <dbReference type="ARBA" id="ARBA00022801"/>
    </source>
</evidence>
<proteinExistence type="predicted"/>
<dbReference type="OrthoDB" id="190201at2759"/>
<dbReference type="InterPro" id="IPR029058">
    <property type="entry name" value="AB_hydrolase_fold"/>
</dbReference>
<dbReference type="InterPro" id="IPR050266">
    <property type="entry name" value="AB_hydrolase_sf"/>
</dbReference>
<evidence type="ECO:0000259" key="2">
    <source>
        <dbReference type="Pfam" id="PF00561"/>
    </source>
</evidence>
<gene>
    <name evidence="3" type="ORF">BP5796_12240</name>
</gene>
<dbReference type="PANTHER" id="PTHR43798">
    <property type="entry name" value="MONOACYLGLYCEROL LIPASE"/>
    <property type="match status" value="1"/>
</dbReference>
<organism evidence="3 4">
    <name type="scientific">Coleophoma crateriformis</name>
    <dbReference type="NCBI Taxonomy" id="565419"/>
    <lineage>
        <taxon>Eukaryota</taxon>
        <taxon>Fungi</taxon>
        <taxon>Dikarya</taxon>
        <taxon>Ascomycota</taxon>
        <taxon>Pezizomycotina</taxon>
        <taxon>Leotiomycetes</taxon>
        <taxon>Helotiales</taxon>
        <taxon>Dermateaceae</taxon>
        <taxon>Coleophoma</taxon>
    </lineage>
</organism>
<dbReference type="PANTHER" id="PTHR43798:SF31">
    <property type="entry name" value="AB HYDROLASE SUPERFAMILY PROTEIN YCLE"/>
    <property type="match status" value="1"/>
</dbReference>
<dbReference type="InterPro" id="IPR000073">
    <property type="entry name" value="AB_hydrolase_1"/>
</dbReference>
<keyword evidence="4" id="KW-1185">Reference proteome</keyword>
<keyword evidence="1" id="KW-0378">Hydrolase</keyword>
<evidence type="ECO:0000313" key="4">
    <source>
        <dbReference type="Proteomes" id="UP000256328"/>
    </source>
</evidence>
<dbReference type="PRINTS" id="PR00111">
    <property type="entry name" value="ABHYDROLASE"/>
</dbReference>
<evidence type="ECO:0000313" key="3">
    <source>
        <dbReference type="EMBL" id="RDW58310.1"/>
    </source>
</evidence>
<dbReference type="Pfam" id="PF00561">
    <property type="entry name" value="Abhydrolase_1"/>
    <property type="match status" value="1"/>
</dbReference>
<feature type="domain" description="AB hydrolase-1" evidence="2">
    <location>
        <begin position="25"/>
        <end position="252"/>
    </location>
</feature>
<sequence length="268" mass="28327">MATSRSFDFGGGTVLNVSCFGSQGPTLIFLHFWGGSSRTYSPVIEHLGTHFQTFAVDFRGWGASIGPDNPDAYSIEILADDIEAVITALQLKSFFIIGHSMGGKVAQLLAGRGRLEGLQGVVLVAPAPPSPLELPAEAKEQQLSAYDSRENATFVAKNVLTSTSLPEGVIAALAEDMLKGSAVARDAWPKYAMAEDVTAEVKNISVPVLVVAASADRVEPADKMQSLVVDRIKHASLVVIQGSGHMVPVEAPSQLAAHITSFVDKVSI</sequence>
<comment type="caution">
    <text evidence="3">The sequence shown here is derived from an EMBL/GenBank/DDBJ whole genome shotgun (WGS) entry which is preliminary data.</text>
</comment>
<dbReference type="Gene3D" id="3.40.50.1820">
    <property type="entry name" value="alpha/beta hydrolase"/>
    <property type="match status" value="1"/>
</dbReference>
<dbReference type="SUPFAM" id="SSF53474">
    <property type="entry name" value="alpha/beta-Hydrolases"/>
    <property type="match status" value="1"/>
</dbReference>
<dbReference type="AlphaFoldDB" id="A0A3D8Q9H1"/>
<reference evidence="3 4" key="1">
    <citation type="journal article" date="2018" name="IMA Fungus">
        <title>IMA Genome-F 9: Draft genome sequence of Annulohypoxylon stygium, Aspergillus mulundensis, Berkeleyomyces basicola (syn. Thielaviopsis basicola), Ceratocystis smalleyi, two Cercospora beticola strains, Coleophoma cylindrospora, Fusarium fracticaudum, Phialophora cf. hyalina, and Morchella septimelata.</title>
        <authorList>
            <person name="Wingfield B.D."/>
            <person name="Bills G.F."/>
            <person name="Dong Y."/>
            <person name="Huang W."/>
            <person name="Nel W.J."/>
            <person name="Swalarsk-Parry B.S."/>
            <person name="Vaghefi N."/>
            <person name="Wilken P.M."/>
            <person name="An Z."/>
            <person name="de Beer Z.W."/>
            <person name="De Vos L."/>
            <person name="Chen L."/>
            <person name="Duong T.A."/>
            <person name="Gao Y."/>
            <person name="Hammerbacher A."/>
            <person name="Kikkert J.R."/>
            <person name="Li Y."/>
            <person name="Li H."/>
            <person name="Li K."/>
            <person name="Li Q."/>
            <person name="Liu X."/>
            <person name="Ma X."/>
            <person name="Naidoo K."/>
            <person name="Pethybridge S.J."/>
            <person name="Sun J."/>
            <person name="Steenkamp E.T."/>
            <person name="van der Nest M.A."/>
            <person name="van Wyk S."/>
            <person name="Wingfield M.J."/>
            <person name="Xiong C."/>
            <person name="Yue Q."/>
            <person name="Zhang X."/>
        </authorList>
    </citation>
    <scope>NUCLEOTIDE SEQUENCE [LARGE SCALE GENOMIC DNA]</scope>
    <source>
        <strain evidence="3 4">BP5796</strain>
    </source>
</reference>
<dbReference type="EMBL" id="PDLN01000021">
    <property type="protein sequence ID" value="RDW58310.1"/>
    <property type="molecule type" value="Genomic_DNA"/>
</dbReference>
<dbReference type="GO" id="GO:0016020">
    <property type="term" value="C:membrane"/>
    <property type="evidence" value="ECO:0007669"/>
    <property type="project" value="TreeGrafter"/>
</dbReference>
<dbReference type="Proteomes" id="UP000256328">
    <property type="component" value="Unassembled WGS sequence"/>
</dbReference>